<dbReference type="Proteomes" id="UP000054564">
    <property type="component" value="Unassembled WGS sequence"/>
</dbReference>
<dbReference type="OrthoDB" id="775260at2759"/>
<gene>
    <name evidence="6" type="ORF">PSTG_12905</name>
</gene>
<dbReference type="Gene3D" id="3.40.50.300">
    <property type="entry name" value="P-loop containing nucleotide triphosphate hydrolases"/>
    <property type="match status" value="1"/>
</dbReference>
<dbReference type="STRING" id="1165861.A0A0L0V359"/>
<organism evidence="6 7">
    <name type="scientific">Puccinia striiformis f. sp. tritici PST-78</name>
    <dbReference type="NCBI Taxonomy" id="1165861"/>
    <lineage>
        <taxon>Eukaryota</taxon>
        <taxon>Fungi</taxon>
        <taxon>Dikarya</taxon>
        <taxon>Basidiomycota</taxon>
        <taxon>Pucciniomycotina</taxon>
        <taxon>Pucciniomycetes</taxon>
        <taxon>Pucciniales</taxon>
        <taxon>Pucciniaceae</taxon>
        <taxon>Puccinia</taxon>
    </lineage>
</organism>
<dbReference type="InterPro" id="IPR027417">
    <property type="entry name" value="P-loop_NTPase"/>
</dbReference>
<dbReference type="EMBL" id="AJIL01000131">
    <property type="protein sequence ID" value="KNE93717.1"/>
    <property type="molecule type" value="Genomic_DNA"/>
</dbReference>
<evidence type="ECO:0000256" key="3">
    <source>
        <dbReference type="ARBA" id="ARBA00022741"/>
    </source>
</evidence>
<reference evidence="7" key="1">
    <citation type="submission" date="2014-03" db="EMBL/GenBank/DDBJ databases">
        <title>The Genome Sequence of Puccinia striiformis f. sp. tritici PST-78.</title>
        <authorList>
            <consortium name="The Broad Institute Genome Sequencing Platform"/>
            <person name="Cuomo C."/>
            <person name="Hulbert S."/>
            <person name="Chen X."/>
            <person name="Walker B."/>
            <person name="Young S.K."/>
            <person name="Zeng Q."/>
            <person name="Gargeya S."/>
            <person name="Fitzgerald M."/>
            <person name="Haas B."/>
            <person name="Abouelleil A."/>
            <person name="Alvarado L."/>
            <person name="Arachchi H.M."/>
            <person name="Berlin A.M."/>
            <person name="Chapman S.B."/>
            <person name="Goldberg J."/>
            <person name="Griggs A."/>
            <person name="Gujja S."/>
            <person name="Hansen M."/>
            <person name="Howarth C."/>
            <person name="Imamovic A."/>
            <person name="Larimer J."/>
            <person name="McCowan C."/>
            <person name="Montmayeur A."/>
            <person name="Murphy C."/>
            <person name="Neiman D."/>
            <person name="Pearson M."/>
            <person name="Priest M."/>
            <person name="Roberts A."/>
            <person name="Saif S."/>
            <person name="Shea T."/>
            <person name="Sisk P."/>
            <person name="Sykes S."/>
            <person name="Wortman J."/>
            <person name="Nusbaum C."/>
            <person name="Birren B."/>
        </authorList>
    </citation>
    <scope>NUCLEOTIDE SEQUENCE [LARGE SCALE GENOMIC DNA]</scope>
    <source>
        <strain evidence="7">race PST-78</strain>
    </source>
</reference>
<comment type="similarity">
    <text evidence="1">Belongs to the IPP transferase family.</text>
</comment>
<evidence type="ECO:0000313" key="7">
    <source>
        <dbReference type="Proteomes" id="UP000054564"/>
    </source>
</evidence>
<evidence type="ECO:0000256" key="5">
    <source>
        <dbReference type="SAM" id="MobiDB-lite"/>
    </source>
</evidence>
<protein>
    <recommendedName>
        <fullName evidence="8">tRNA dimethylallyltransferase</fullName>
    </recommendedName>
</protein>
<dbReference type="GO" id="GO:0005739">
    <property type="term" value="C:mitochondrion"/>
    <property type="evidence" value="ECO:0007669"/>
    <property type="project" value="TreeGrafter"/>
</dbReference>
<evidence type="ECO:0008006" key="8">
    <source>
        <dbReference type="Google" id="ProtNLM"/>
    </source>
</evidence>
<dbReference type="GO" id="GO:0005524">
    <property type="term" value="F:ATP binding"/>
    <property type="evidence" value="ECO:0007669"/>
    <property type="project" value="UniProtKB-KW"/>
</dbReference>
<accession>A0A0L0V359</accession>
<dbReference type="AlphaFoldDB" id="A0A0L0V359"/>
<feature type="compositionally biased region" description="Low complexity" evidence="5">
    <location>
        <begin position="588"/>
        <end position="611"/>
    </location>
</feature>
<keyword evidence="3" id="KW-0547">Nucleotide-binding</keyword>
<dbReference type="SUPFAM" id="SSF52540">
    <property type="entry name" value="P-loop containing nucleoside triphosphate hydrolases"/>
    <property type="match status" value="1"/>
</dbReference>
<evidence type="ECO:0000256" key="4">
    <source>
        <dbReference type="ARBA" id="ARBA00022840"/>
    </source>
</evidence>
<keyword evidence="4" id="KW-0067">ATP-binding</keyword>
<dbReference type="InterPro" id="IPR018022">
    <property type="entry name" value="IPT"/>
</dbReference>
<dbReference type="GO" id="GO:0006400">
    <property type="term" value="P:tRNA modification"/>
    <property type="evidence" value="ECO:0007669"/>
    <property type="project" value="TreeGrafter"/>
</dbReference>
<dbReference type="InterPro" id="IPR039657">
    <property type="entry name" value="Dimethylallyltransferase"/>
</dbReference>
<feature type="region of interest" description="Disordered" evidence="5">
    <location>
        <begin position="569"/>
        <end position="611"/>
    </location>
</feature>
<dbReference type="PANTHER" id="PTHR11088:SF89">
    <property type="entry name" value="TRNA DIMETHYLALLYLTRANSFERASE"/>
    <property type="match status" value="1"/>
</dbReference>
<dbReference type="PANTHER" id="PTHR11088">
    <property type="entry name" value="TRNA DIMETHYLALLYLTRANSFERASE"/>
    <property type="match status" value="1"/>
</dbReference>
<keyword evidence="2" id="KW-0808">Transferase</keyword>
<dbReference type="Gene3D" id="1.10.20.140">
    <property type="match status" value="1"/>
</dbReference>
<dbReference type="HAMAP" id="MF_00185">
    <property type="entry name" value="IPP_trans"/>
    <property type="match status" value="1"/>
</dbReference>
<evidence type="ECO:0000256" key="1">
    <source>
        <dbReference type="ARBA" id="ARBA00005842"/>
    </source>
</evidence>
<comment type="caution">
    <text evidence="6">The sequence shown here is derived from an EMBL/GenBank/DDBJ whole genome shotgun (WGS) entry which is preliminary data.</text>
</comment>
<keyword evidence="7" id="KW-1185">Reference proteome</keyword>
<evidence type="ECO:0000313" key="6">
    <source>
        <dbReference type="EMBL" id="KNE93717.1"/>
    </source>
</evidence>
<dbReference type="GO" id="GO:0052381">
    <property type="term" value="F:tRNA dimethylallyltransferase activity"/>
    <property type="evidence" value="ECO:0007669"/>
    <property type="project" value="InterPro"/>
</dbReference>
<proteinExistence type="inferred from homology"/>
<evidence type="ECO:0000256" key="2">
    <source>
        <dbReference type="ARBA" id="ARBA00022679"/>
    </source>
</evidence>
<name>A0A0L0V359_9BASI</name>
<dbReference type="Pfam" id="PF01715">
    <property type="entry name" value="IPPT"/>
    <property type="match status" value="2"/>
</dbReference>
<sequence length="611" mass="69100">MRQITKSIIGAIRSSSSISGLSTPAPPPAYRRGNPQAMSKPELVVILGTTGTGKSKLAIELAEILKPRKRAEVINGDSMQVYKGLDILTNKITADETNGIPHHLMSFLELDQDYTVERFREDAIEKITEIHRAGSLPILVGGTGYYIQNLILPGRLTKDIPPEDTTISELIKKDIHATKSPHFDDHSSTILHNPQEILERYKQKGFEPNLINSLGSLPIDLLQLVFLLPHLPPFSSPKDFPPGFPSELLPPRYRPPQATAEDFCIALHEALQIIDPVMAGRWHWRDLRKVRRSLEVPLCTGKLMSLLVAEQDQIDNQARQSQEERVPYRTLVFWLYSETDQLLPRLDARVDKMMENGLVDEVRDLKMMRESFTAGDQTRTDFSRGPFQAIGYREFESLVSTKTAETQPEEINRSKKIAEAIELTKIATRQYAKSQVKWMKNKFLPELNTKFDNKSSSEELLSPTTTNFVESSQMITTYILDATLVQEWDRNVLGPARDILSAFLRHEELPPPKSISSIARCILSESEVKKTRSLKDLQLKVCEICTTEVNKPFLIEELNWQSHMRSKKHRRSLMIKNHPRPDFKSSKLRSPSSSSSCLQASSGYGSSDGSS</sequence>
<dbReference type="Gene3D" id="3.30.160.60">
    <property type="entry name" value="Classic Zinc Finger"/>
    <property type="match status" value="1"/>
</dbReference>